<evidence type="ECO:0000313" key="3">
    <source>
        <dbReference type="Proteomes" id="UP000054988"/>
    </source>
</evidence>
<dbReference type="EMBL" id="LATX01000318">
    <property type="protein sequence ID" value="KTB46549.1"/>
    <property type="molecule type" value="Genomic_DNA"/>
</dbReference>
<evidence type="ECO:0000313" key="2">
    <source>
        <dbReference type="EMBL" id="KTB46549.1"/>
    </source>
</evidence>
<dbReference type="AlphaFoldDB" id="A0A0W0GD97"/>
<dbReference type="Proteomes" id="UP000054988">
    <property type="component" value="Unassembled WGS sequence"/>
</dbReference>
<comment type="caution">
    <text evidence="2">The sequence shown here is derived from an EMBL/GenBank/DDBJ whole genome shotgun (WGS) entry which is preliminary data.</text>
</comment>
<sequence length="436" mass="48582">MSEDMHWSNNLEEFSHFPAIERIRSAVQDFSFVSGSCKASPESCMLFYTTGQADSAAETINLANTSDAQLASLKRVCEAASFGVGSQNVLDDTYRKALKLDASRFATSFDLCNTDILQRIQSHLVDTDTILRRHIRAERYKLNVYEEGAFFKAHRDTPRAENMFASLVVVFPVTHKGGTLVLSEKDHGWKFDAPQLLEKSTPSEPEIAFVAFYSDTTHQVLPVTTGNRVTLTYNLYFEYAAEASLLPPIASVPEPNKYSVVKEALQEILAEPKLFEEGFEDTVLCFGLAHRYPLVRTEDRPNSGYKVSELKKFLKGSDALIYRACKELGLITYVRVMYAQDEGDGPEAFLGTEFLNHNLEEVEGGLPTLCDEVGMEPLYNQRRDPDAAGLIWVTPGLGQYGIETVFVAYGNEPSLTSTYGEVCYHCQAQGVTVALM</sequence>
<reference evidence="2 3" key="1">
    <citation type="submission" date="2015-12" db="EMBL/GenBank/DDBJ databases">
        <title>Draft genome sequence of Moniliophthora roreri, the causal agent of frosty pod rot of cacao.</title>
        <authorList>
            <person name="Aime M.C."/>
            <person name="Diaz-Valderrama J.R."/>
            <person name="Kijpornyongpan T."/>
            <person name="Phillips-Mora W."/>
        </authorList>
    </citation>
    <scope>NUCLEOTIDE SEQUENCE [LARGE SCALE GENOMIC DNA]</scope>
    <source>
        <strain evidence="2 3">MCA 2952</strain>
    </source>
</reference>
<name>A0A0W0GD97_MONRR</name>
<gene>
    <name evidence="2" type="ORF">WG66_887</name>
</gene>
<dbReference type="Pfam" id="PF13640">
    <property type="entry name" value="2OG-FeII_Oxy_3"/>
    <property type="match status" value="1"/>
</dbReference>
<organism evidence="2 3">
    <name type="scientific">Moniliophthora roreri</name>
    <name type="common">Frosty pod rot fungus</name>
    <name type="synonym">Monilia roreri</name>
    <dbReference type="NCBI Taxonomy" id="221103"/>
    <lineage>
        <taxon>Eukaryota</taxon>
        <taxon>Fungi</taxon>
        <taxon>Dikarya</taxon>
        <taxon>Basidiomycota</taxon>
        <taxon>Agaricomycotina</taxon>
        <taxon>Agaricomycetes</taxon>
        <taxon>Agaricomycetidae</taxon>
        <taxon>Agaricales</taxon>
        <taxon>Marasmiineae</taxon>
        <taxon>Marasmiaceae</taxon>
        <taxon>Moniliophthora</taxon>
    </lineage>
</organism>
<dbReference type="eggNOG" id="ENOG502S1M6">
    <property type="taxonomic scope" value="Eukaryota"/>
</dbReference>
<evidence type="ECO:0000259" key="1">
    <source>
        <dbReference type="Pfam" id="PF13640"/>
    </source>
</evidence>
<proteinExistence type="predicted"/>
<protein>
    <recommendedName>
        <fullName evidence="1">Prolyl 4-hydroxylase alpha subunit Fe(2+) 2OG dioxygenase domain-containing protein</fullName>
    </recommendedName>
</protein>
<dbReference type="Gene3D" id="2.60.120.620">
    <property type="entry name" value="q2cbj1_9rhob like domain"/>
    <property type="match status" value="1"/>
</dbReference>
<accession>A0A0W0GD97</accession>
<feature type="domain" description="Prolyl 4-hydroxylase alpha subunit Fe(2+) 2OG dioxygenase" evidence="1">
    <location>
        <begin position="141"/>
        <end position="235"/>
    </location>
</feature>
<dbReference type="InterPro" id="IPR044862">
    <property type="entry name" value="Pro_4_hyd_alph_FE2OG_OXY"/>
</dbReference>
<dbReference type="PANTHER" id="PTHR33099">
    <property type="entry name" value="FE2OG DIOXYGENASE DOMAIN-CONTAINING PROTEIN"/>
    <property type="match status" value="1"/>
</dbReference>
<dbReference type="PANTHER" id="PTHR33099:SF14">
    <property type="entry name" value="PROLYL 4-HYDROXYLASE ALPHA SUBUNIT FE(2+) 2OG DIOXYGENASE DOMAIN-CONTAINING PROTEIN"/>
    <property type="match status" value="1"/>
</dbReference>